<evidence type="ECO:0000256" key="1">
    <source>
        <dbReference type="SAM" id="MobiDB-lite"/>
    </source>
</evidence>
<feature type="domain" description="Apple" evidence="4">
    <location>
        <begin position="238"/>
        <end position="319"/>
    </location>
</feature>
<gene>
    <name evidence="7" type="primary">LOC108625642</name>
</gene>
<dbReference type="CDD" id="cd01099">
    <property type="entry name" value="PAN_AP_HGF"/>
    <property type="match status" value="2"/>
</dbReference>
<dbReference type="Proteomes" id="UP000694925">
    <property type="component" value="Unplaced"/>
</dbReference>
<dbReference type="CTD" id="43523"/>
<keyword evidence="6" id="KW-1185">Reference proteome</keyword>
<dbReference type="InterPro" id="IPR001507">
    <property type="entry name" value="ZP_dom"/>
</dbReference>
<proteinExistence type="predicted"/>
<accession>A0AAJ7J014</accession>
<name>A0AAJ7J014_9HYME</name>
<dbReference type="GO" id="GO:0009653">
    <property type="term" value="P:anatomical structure morphogenesis"/>
    <property type="evidence" value="ECO:0007669"/>
    <property type="project" value="TreeGrafter"/>
</dbReference>
<organism evidence="6 7">
    <name type="scientific">Ceratina calcarata</name>
    <dbReference type="NCBI Taxonomy" id="156304"/>
    <lineage>
        <taxon>Eukaryota</taxon>
        <taxon>Metazoa</taxon>
        <taxon>Ecdysozoa</taxon>
        <taxon>Arthropoda</taxon>
        <taxon>Hexapoda</taxon>
        <taxon>Insecta</taxon>
        <taxon>Pterygota</taxon>
        <taxon>Neoptera</taxon>
        <taxon>Endopterygota</taxon>
        <taxon>Hymenoptera</taxon>
        <taxon>Apocrita</taxon>
        <taxon>Aculeata</taxon>
        <taxon>Apoidea</taxon>
        <taxon>Anthophila</taxon>
        <taxon>Apidae</taxon>
        <taxon>Ceratina</taxon>
        <taxon>Zadontomerus</taxon>
    </lineage>
</organism>
<keyword evidence="3" id="KW-0732">Signal</keyword>
<feature type="region of interest" description="Disordered" evidence="1">
    <location>
        <begin position="26"/>
        <end position="56"/>
    </location>
</feature>
<dbReference type="InterPro" id="IPR052774">
    <property type="entry name" value="Celegans_DevNeuronal_Protein"/>
</dbReference>
<evidence type="ECO:0000313" key="6">
    <source>
        <dbReference type="Proteomes" id="UP000694925"/>
    </source>
</evidence>
<dbReference type="AlphaFoldDB" id="A0AAJ7J014"/>
<dbReference type="InterPro" id="IPR056953">
    <property type="entry name" value="CUT_N"/>
</dbReference>
<dbReference type="GeneID" id="108625642"/>
<dbReference type="SMART" id="SM00241">
    <property type="entry name" value="ZP"/>
    <property type="match status" value="1"/>
</dbReference>
<evidence type="ECO:0000259" key="4">
    <source>
        <dbReference type="PROSITE" id="PS50948"/>
    </source>
</evidence>
<protein>
    <submittedName>
        <fullName evidence="7">Uncharacterized protein LOC108625642</fullName>
    </submittedName>
</protein>
<feature type="domain" description="ZP" evidence="5">
    <location>
        <begin position="325"/>
        <end position="566"/>
    </location>
</feature>
<dbReference type="SMART" id="SM00473">
    <property type="entry name" value="PAN_AP"/>
    <property type="match status" value="3"/>
</dbReference>
<dbReference type="KEGG" id="ccal:108625642"/>
<dbReference type="FunFam" id="3.50.4.10:FF:000009">
    <property type="entry name" value="GG11699"/>
    <property type="match status" value="1"/>
</dbReference>
<dbReference type="PANTHER" id="PTHR47327">
    <property type="entry name" value="FI18240P1-RELATED"/>
    <property type="match status" value="1"/>
</dbReference>
<sequence length="711" mass="78020">MTRLITALLLLQAIARFGRVAAADSTHATEQQPAPSAVPSGFSGPDYTGPSAGSDECDPEMVGFELVTGYVYTAPTNMLESIPGTLMLTDCLETCQANDSCQAVNYETGLCVLFSSNADSNPGALSQSQFPVFTIYAQKSCLAVKPCERAWCIDRVQGHRLQGHVRRTMSASSRQHCLELCLGERDFLCRSANYANATKQCELSDMDRLTVAGSSAFQIAKGFDYLENHCVDEPVKLCEFKKLSGRILKTVDSVYQDVGSAEECRELCLNSPFRCHSYDYGDTGDMVCRLSHHSRATLSDIQEPYLDVPEGSTYELSSCYNVTIDCRAGDMVTRIQTSKLFYGKVYVKGSPNSCVQDVKGALEFELRMAYDDLECNIRQQGLGRYLNDVVIQHHDTIVTSSDLGLAVTCQYDLTNKTVSNEVDLGVHGDITPALSEEVIVDSPNVAMKITDRSGNEAIPSAEVGDPLALKFEILDPNSPYEIFVRELVAMDGVDSSEIVLIDSDGCPTDHVIMGPLYKSVNSGKILLSHFDAFKFPSSEVVQFRALVTPCMPTCEPVQCDQEEMTGELRSVISYGKRRRRRSTAASAQSREDLLLVQSIQITDKFGFEHDSKASNASTATRDTVFVESEDVSSTMGMCINLGEAIVAGTVFLVAQIAIIIAWTFSWQRRRQMLKHQEALSVSVSVPGMHSGPGRTDSLCKLYDAGYSARRF</sequence>
<dbReference type="RefSeq" id="XP_017881299.1">
    <property type="nucleotide sequence ID" value="XM_018025810.2"/>
</dbReference>
<keyword evidence="2" id="KW-0812">Transmembrane</keyword>
<dbReference type="SUPFAM" id="SSF57414">
    <property type="entry name" value="Hairpin loop containing domain-like"/>
    <property type="match status" value="2"/>
</dbReference>
<dbReference type="PANTHER" id="PTHR47327:SF2">
    <property type="entry name" value="FI18240P1-RELATED"/>
    <property type="match status" value="1"/>
</dbReference>
<feature type="domain" description="Apple" evidence="4">
    <location>
        <begin position="57"/>
        <end position="141"/>
    </location>
</feature>
<evidence type="ECO:0000313" key="7">
    <source>
        <dbReference type="RefSeq" id="XP_017881299.1"/>
    </source>
</evidence>
<dbReference type="InterPro" id="IPR003609">
    <property type="entry name" value="Pan_app"/>
</dbReference>
<dbReference type="Pfam" id="PF00024">
    <property type="entry name" value="PAN_1"/>
    <property type="match status" value="3"/>
</dbReference>
<keyword evidence="2" id="KW-0472">Membrane</keyword>
<dbReference type="Gene3D" id="3.50.4.10">
    <property type="entry name" value="Hepatocyte Growth Factor"/>
    <property type="match status" value="2"/>
</dbReference>
<evidence type="ECO:0000259" key="5">
    <source>
        <dbReference type="PROSITE" id="PS51034"/>
    </source>
</evidence>
<feature type="chain" id="PRO_5042578748" evidence="3">
    <location>
        <begin position="23"/>
        <end position="711"/>
    </location>
</feature>
<dbReference type="PROSITE" id="PS51034">
    <property type="entry name" value="ZP_2"/>
    <property type="match status" value="1"/>
</dbReference>
<evidence type="ECO:0000256" key="3">
    <source>
        <dbReference type="SAM" id="SignalP"/>
    </source>
</evidence>
<dbReference type="PROSITE" id="PS50948">
    <property type="entry name" value="PAN"/>
    <property type="match status" value="3"/>
</dbReference>
<dbReference type="Pfam" id="PF25057">
    <property type="entry name" value="CUT_N"/>
    <property type="match status" value="1"/>
</dbReference>
<feature type="transmembrane region" description="Helical" evidence="2">
    <location>
        <begin position="644"/>
        <end position="664"/>
    </location>
</feature>
<reference evidence="7" key="1">
    <citation type="submission" date="2025-08" db="UniProtKB">
        <authorList>
            <consortium name="RefSeq"/>
        </authorList>
    </citation>
    <scope>IDENTIFICATION</scope>
    <source>
        <tissue evidence="7">Whole body</tissue>
    </source>
</reference>
<feature type="signal peptide" evidence="3">
    <location>
        <begin position="1"/>
        <end position="22"/>
    </location>
</feature>
<evidence type="ECO:0000256" key="2">
    <source>
        <dbReference type="SAM" id="Phobius"/>
    </source>
</evidence>
<feature type="domain" description="Apple" evidence="4">
    <location>
        <begin position="147"/>
        <end position="230"/>
    </location>
</feature>
<keyword evidence="2" id="KW-1133">Transmembrane helix</keyword>